<gene>
    <name evidence="2" type="ORF">CL6EHI_035150</name>
</gene>
<evidence type="ECO:0000259" key="1">
    <source>
        <dbReference type="PROSITE" id="PS50086"/>
    </source>
</evidence>
<comment type="caution">
    <text evidence="2">The sequence shown here is derived from an EMBL/GenBank/DDBJ whole genome shotgun (WGS) entry which is preliminary data.</text>
</comment>
<dbReference type="VEuPathDB" id="AmoebaDB:EHI5A_082920"/>
<evidence type="ECO:0000313" key="2">
    <source>
        <dbReference type="EMBL" id="GAT96463.1"/>
    </source>
</evidence>
<dbReference type="EMBL" id="BDEQ01000001">
    <property type="protein sequence ID" value="GAT96463.1"/>
    <property type="molecule type" value="Genomic_DNA"/>
</dbReference>
<dbReference type="AlphaFoldDB" id="A0A5K1VRA4"/>
<dbReference type="SMART" id="SM00164">
    <property type="entry name" value="TBC"/>
    <property type="match status" value="1"/>
</dbReference>
<dbReference type="PROSITE" id="PS50086">
    <property type="entry name" value="TBC_RABGAP"/>
    <property type="match status" value="1"/>
</dbReference>
<dbReference type="GO" id="GO:0005096">
    <property type="term" value="F:GTPase activator activity"/>
    <property type="evidence" value="ECO:0007669"/>
    <property type="project" value="TreeGrafter"/>
</dbReference>
<dbReference type="InterPro" id="IPR000195">
    <property type="entry name" value="Rab-GAP-TBC_dom"/>
</dbReference>
<dbReference type="PANTHER" id="PTHR22957">
    <property type="entry name" value="TBC1 DOMAIN FAMILY MEMBER GTPASE-ACTIVATING PROTEIN"/>
    <property type="match status" value="1"/>
</dbReference>
<evidence type="ECO:0000313" key="3">
    <source>
        <dbReference type="Proteomes" id="UP000078387"/>
    </source>
</evidence>
<dbReference type="Pfam" id="PF00566">
    <property type="entry name" value="RabGAP-TBC"/>
    <property type="match status" value="1"/>
</dbReference>
<dbReference type="Gene3D" id="1.10.472.80">
    <property type="entry name" value="Ypt/Rab-GAP domain of gyp1p, domain 3"/>
    <property type="match status" value="1"/>
</dbReference>
<dbReference type="VEuPathDB" id="AmoebaDB:EHI8A_096520"/>
<name>A0A5K1VRA4_ENTHI</name>
<reference evidence="2 3" key="1">
    <citation type="submission" date="2016-05" db="EMBL/GenBank/DDBJ databases">
        <title>First whole genome sequencing of Entamoeba histolytica HM1:IMSS-clone-6.</title>
        <authorList>
            <person name="Mukherjee Avik.K."/>
            <person name="Izumyama S."/>
            <person name="Nakada-Tsukui K."/>
            <person name="Nozaki T."/>
        </authorList>
    </citation>
    <scope>NUCLEOTIDE SEQUENCE [LARGE SCALE GENOMIC DNA]</scope>
    <source>
        <strain evidence="2 3">HM1:IMSS clone 6</strain>
    </source>
</reference>
<dbReference type="OMA" id="IMTNDID"/>
<dbReference type="FunFam" id="1.10.8.270:FF:000074">
    <property type="entry name" value="TBC domain containing protein"/>
    <property type="match status" value="1"/>
</dbReference>
<dbReference type="VEuPathDB" id="AmoebaDB:EHI7A_076580"/>
<dbReference type="InterPro" id="IPR035969">
    <property type="entry name" value="Rab-GAP_TBC_sf"/>
</dbReference>
<sequence length="639" mass="74293">MKTLSNSYKGESKLSKYVSVSKSSYSTTTTPPLEETLFMFSNICIMNNDYLIEGKLELCSIDGIVTLKYIPTLNLQTNSTMNLGEFEYILKVEHIESIEVLNTKIINSTTNKRFYQIHFKTQTHVFLIYPNFLFPTTATIDILIEQINMNGFKCILSHPIKKDVFPITYQVKKQIFDSEHSQVHTPVPIYPKHKENEPILTNDIDKVYKPLSLPLAIRHRSKSVSLNVNSKVNLQKRFEENPKRKSLKLTKEEIVNEEINGFSFEWNTLAVGEEIINPFTNDEIIRSNTFYSGLKENVRGFGWKKCLGGSYEELYFPSLIIVDYLNVINLEWWKRVKDNILKDIPRTEIDGIYFKRESQEFYKVKRILEAYCGSHSNIGFKQGMTDILAVILKVVDDEKQQYSLFCNIMEFISPFCDNNMESILTGFGYIIQTLDNELYNVIMNKCNGFVFVYQWLILLFKREFSLTNIFRIWDSIFAYPSRKFHLFIGASILLDHSQKIKSSEFRFDELLIYLQSLQGLLKTDIIYKADCNYKTFMEIASISVKRIVFGSDTLLLKNTKKGLSPTISQPASPKLYHVDNVNSIVLNQIKNKIGTEPFIHPLPQNPTQSQLQLHLIEICDHDNWCRKLNYELNMSHLNK</sequence>
<proteinExistence type="predicted"/>
<dbReference type="VEuPathDB" id="AmoebaDB:EHI_035150"/>
<dbReference type="VEuPathDB" id="AmoebaDB:KM1_139480"/>
<protein>
    <submittedName>
        <fullName evidence="2">Tbc domain containing protein</fullName>
    </submittedName>
</protein>
<dbReference type="SUPFAM" id="SSF47923">
    <property type="entry name" value="Ypt/Rab-GAP domain of gyp1p"/>
    <property type="match status" value="2"/>
</dbReference>
<organism evidence="2 3">
    <name type="scientific">Entamoeba histolytica</name>
    <dbReference type="NCBI Taxonomy" id="5759"/>
    <lineage>
        <taxon>Eukaryota</taxon>
        <taxon>Amoebozoa</taxon>
        <taxon>Evosea</taxon>
        <taxon>Archamoebae</taxon>
        <taxon>Mastigamoebida</taxon>
        <taxon>Entamoebidae</taxon>
        <taxon>Entamoeba</taxon>
    </lineage>
</organism>
<feature type="domain" description="Rab-GAP TBC" evidence="1">
    <location>
        <begin position="293"/>
        <end position="480"/>
    </location>
</feature>
<dbReference type="Gene3D" id="1.10.8.270">
    <property type="entry name" value="putative rabgap domain of human tbc1 domain family member 14 like domains"/>
    <property type="match status" value="1"/>
</dbReference>
<dbReference type="Proteomes" id="UP000078387">
    <property type="component" value="Unassembled WGS sequence"/>
</dbReference>
<dbReference type="PANTHER" id="PTHR22957:SF661">
    <property type="entry name" value="GH16847P"/>
    <property type="match status" value="1"/>
</dbReference>
<dbReference type="FunFam" id="1.10.472.80:FF:000109">
    <property type="entry name" value="TBC domain containing protein"/>
    <property type="match status" value="1"/>
</dbReference>
<accession>A0A5K1VRA4</accession>